<accession>A0A1H1ZMJ0</accession>
<proteinExistence type="predicted"/>
<name>A0A1H1ZMJ0_9MICC</name>
<evidence type="ECO:0000256" key="1">
    <source>
        <dbReference type="SAM" id="MobiDB-lite"/>
    </source>
</evidence>
<evidence type="ECO:0000313" key="4">
    <source>
        <dbReference type="Proteomes" id="UP000198751"/>
    </source>
</evidence>
<evidence type="ECO:0000313" key="3">
    <source>
        <dbReference type="EMBL" id="SDT35025.1"/>
    </source>
</evidence>
<feature type="region of interest" description="Disordered" evidence="1">
    <location>
        <begin position="355"/>
        <end position="396"/>
    </location>
</feature>
<protein>
    <submittedName>
        <fullName evidence="3">Uncharacterized protein</fullName>
    </submittedName>
</protein>
<dbReference type="OrthoDB" id="4934727at2"/>
<feature type="compositionally biased region" description="Low complexity" evidence="1">
    <location>
        <begin position="271"/>
        <end position="287"/>
    </location>
</feature>
<sequence>MSQEQPPIRSRRELRKARDAAQESAAPTGKDLLPPAIKPSPAAPAGTGGKPQKPVAAAAPAPAKPVAAKPVAAPDQDQQPLDQPAAVPAHTQRSSQIRARDRAALRTIKDLEEKEGQLAAGGPPTRRQLRLQQLKEQALTSANPIVPPAATQPVVPSKAPARPGPVGDSKSAPSAGGEGKAPAAPGAPSGTPAPKAAGVPSGPAGMTVEQALAARSLIAEQAKNQIAKMEHIASMDPEAVDPGILAEQIALAERAAVLNRRAMARQKLAEQAGGAAAPGESQAADASSTPAQPKAAHFGNPLPQAAAPTASQPKASQPGANAPKDRPGPSTTSNLAMVTPLEFVQVPGVDRPVMKPPATSHVPVTTRPGTKVPASGGKKKPAARTGRAAEPVSGRSQVIARAEAAAKAATRPKPVVFPDSQATFEDVPRVPASSAYGLEPLDASTAGLGRARRNRILQLCILAFGVVALVSGIVLIISGMTP</sequence>
<feature type="region of interest" description="Disordered" evidence="1">
    <location>
        <begin position="1"/>
        <end position="204"/>
    </location>
</feature>
<feature type="compositionally biased region" description="Low complexity" evidence="1">
    <location>
        <begin position="169"/>
        <end position="198"/>
    </location>
</feature>
<feature type="compositionally biased region" description="Basic and acidic residues" evidence="1">
    <location>
        <begin position="98"/>
        <end position="116"/>
    </location>
</feature>
<dbReference type="RefSeq" id="WP_091720728.1">
    <property type="nucleotide sequence ID" value="NZ_CAUQLD010000006.1"/>
</dbReference>
<organism evidence="3 4">
    <name type="scientific">Pseudarthrobacter equi</name>
    <dbReference type="NCBI Taxonomy" id="728066"/>
    <lineage>
        <taxon>Bacteria</taxon>
        <taxon>Bacillati</taxon>
        <taxon>Actinomycetota</taxon>
        <taxon>Actinomycetes</taxon>
        <taxon>Micrococcales</taxon>
        <taxon>Micrococcaceae</taxon>
        <taxon>Pseudarthrobacter</taxon>
    </lineage>
</organism>
<reference evidence="4" key="1">
    <citation type="submission" date="2016-10" db="EMBL/GenBank/DDBJ databases">
        <authorList>
            <person name="Varghese N."/>
            <person name="Submissions S."/>
        </authorList>
    </citation>
    <scope>NUCLEOTIDE SEQUENCE [LARGE SCALE GENOMIC DNA]</scope>
    <source>
        <strain evidence="4">IMMIB L-1606</strain>
    </source>
</reference>
<feature type="region of interest" description="Disordered" evidence="1">
    <location>
        <begin position="271"/>
        <end position="336"/>
    </location>
</feature>
<feature type="transmembrane region" description="Helical" evidence="2">
    <location>
        <begin position="456"/>
        <end position="477"/>
    </location>
</feature>
<keyword evidence="2" id="KW-0472">Membrane</keyword>
<keyword evidence="2" id="KW-0812">Transmembrane</keyword>
<dbReference type="EMBL" id="LT629779">
    <property type="protein sequence ID" value="SDT35025.1"/>
    <property type="molecule type" value="Genomic_DNA"/>
</dbReference>
<gene>
    <name evidence="3" type="ORF">SAMN04489743_2537</name>
</gene>
<keyword evidence="2" id="KW-1133">Transmembrane helix</keyword>
<keyword evidence="4" id="KW-1185">Reference proteome</keyword>
<evidence type="ECO:0000256" key="2">
    <source>
        <dbReference type="SAM" id="Phobius"/>
    </source>
</evidence>
<feature type="compositionally biased region" description="Polar residues" evidence="1">
    <location>
        <begin position="309"/>
        <end position="319"/>
    </location>
</feature>
<dbReference type="Proteomes" id="UP000198751">
    <property type="component" value="Chromosome I"/>
</dbReference>
<dbReference type="AlphaFoldDB" id="A0A1H1ZMJ0"/>
<feature type="compositionally biased region" description="Low complexity" evidence="1">
    <location>
        <begin position="43"/>
        <end position="89"/>
    </location>
</feature>